<dbReference type="InterPro" id="IPR013766">
    <property type="entry name" value="Thioredoxin_domain"/>
</dbReference>
<dbReference type="EMBL" id="LRBP01000012">
    <property type="protein sequence ID" value="OII74216.1"/>
    <property type="molecule type" value="Genomic_DNA"/>
</dbReference>
<evidence type="ECO:0000259" key="1">
    <source>
        <dbReference type="Pfam" id="PF00085"/>
    </source>
</evidence>
<evidence type="ECO:0000313" key="2">
    <source>
        <dbReference type="EMBL" id="OII74216.1"/>
    </source>
</evidence>
<protein>
    <recommendedName>
        <fullName evidence="1">Thioredoxin domain-containing protein</fullName>
    </recommendedName>
</protein>
<dbReference type="Gene3D" id="3.40.30.10">
    <property type="entry name" value="Glutaredoxin"/>
    <property type="match status" value="1"/>
</dbReference>
<dbReference type="OrthoDB" id="390285at2759"/>
<dbReference type="VEuPathDB" id="CryptoDB:cubi_01060"/>
<keyword evidence="3" id="KW-1185">Reference proteome</keyword>
<sequence>MFFDKRKFIMLFNPVRRILKEKYFTNNALNRNWLDSFRNKYCFRLRYAVFSISTSIALFAGYCYQNTNKKLSIKGISEHEIKFLSSISKNMIVINVMKGTKVNRNAFIKELIRQIKSEELNKLDIKIYYVEEDFCSKSVPNVSLYKGYGNIVSNIDLNFRSYDSIEKIKSFFIPKSENILNNHSSVVKNISYNTFENDVINASDKNNPLLLMYYDDYCLMCFLIRPLINSLANKLRNSTKIQFARYNIERNDLHELSPTVRATPTFVLFRGRQKPEHWDEYRPGDLINKIVGIKHGVESDICDNNELAELNRLEQNVFIRFQLFTILNIWSLYLMELQNTLISTPKDQLDKLNFKQIEDLLFISLTFFEDRILSSKNGANYGGVNLGKVISYDKIIEKHNFQEILLENVKKDMKRSDTIEENIEHLLDEIKGYCNDYLAIKSLIEKN</sequence>
<accession>A0A1J4MJ14</accession>
<dbReference type="Pfam" id="PF00085">
    <property type="entry name" value="Thioredoxin"/>
    <property type="match status" value="1"/>
</dbReference>
<dbReference type="AlphaFoldDB" id="A0A1J4MJ14"/>
<dbReference type="RefSeq" id="XP_028875409.1">
    <property type="nucleotide sequence ID" value="XM_029018072.1"/>
</dbReference>
<dbReference type="PANTHER" id="PTHR46497">
    <property type="entry name" value="THIOREDOXIN DOMAIN-CONTAINING PROTEIN 11"/>
    <property type="match status" value="1"/>
</dbReference>
<reference evidence="2 3" key="1">
    <citation type="submission" date="2016-10" db="EMBL/GenBank/DDBJ databases">
        <title>Reductive evolution of mitochondrial metabolism and differential evolution of invasion-related proteins in Cryptosporidium.</title>
        <authorList>
            <person name="Liu S."/>
            <person name="Roellig D.M."/>
            <person name="Guo Y."/>
            <person name="Li N."/>
            <person name="Frace M.A."/>
            <person name="Tang K."/>
            <person name="Zhang L."/>
            <person name="Feng Y."/>
            <person name="Xiao L."/>
        </authorList>
    </citation>
    <scope>NUCLEOTIDE SEQUENCE [LARGE SCALE GENOMIC DNA]</scope>
    <source>
        <strain evidence="2">39726</strain>
    </source>
</reference>
<dbReference type="PANTHER" id="PTHR46497:SF1">
    <property type="entry name" value="THIOREDOXIN DOMAIN-CONTAINING PROTEIN 11"/>
    <property type="match status" value="1"/>
</dbReference>
<gene>
    <name evidence="2" type="ORF">cubi_01060</name>
</gene>
<dbReference type="InterPro" id="IPR052792">
    <property type="entry name" value="Thioredoxin_dom-contain_11"/>
</dbReference>
<dbReference type="GeneID" id="39977851"/>
<organism evidence="2 3">
    <name type="scientific">Cryptosporidium ubiquitum</name>
    <dbReference type="NCBI Taxonomy" id="857276"/>
    <lineage>
        <taxon>Eukaryota</taxon>
        <taxon>Sar</taxon>
        <taxon>Alveolata</taxon>
        <taxon>Apicomplexa</taxon>
        <taxon>Conoidasida</taxon>
        <taxon>Coccidia</taxon>
        <taxon>Eucoccidiorida</taxon>
        <taxon>Eimeriorina</taxon>
        <taxon>Cryptosporidiidae</taxon>
        <taxon>Cryptosporidium</taxon>
    </lineage>
</organism>
<name>A0A1J4MJ14_9CRYT</name>
<comment type="caution">
    <text evidence="2">The sequence shown here is derived from an EMBL/GenBank/DDBJ whole genome shotgun (WGS) entry which is preliminary data.</text>
</comment>
<evidence type="ECO:0000313" key="3">
    <source>
        <dbReference type="Proteomes" id="UP000186176"/>
    </source>
</evidence>
<dbReference type="Proteomes" id="UP000186176">
    <property type="component" value="Unassembled WGS sequence"/>
</dbReference>
<feature type="domain" description="Thioredoxin" evidence="1">
    <location>
        <begin position="187"/>
        <end position="289"/>
    </location>
</feature>
<proteinExistence type="predicted"/>
<dbReference type="SUPFAM" id="SSF52833">
    <property type="entry name" value="Thioredoxin-like"/>
    <property type="match status" value="1"/>
</dbReference>
<dbReference type="InterPro" id="IPR036249">
    <property type="entry name" value="Thioredoxin-like_sf"/>
</dbReference>